<evidence type="ECO:0000313" key="1">
    <source>
        <dbReference type="EMBL" id="KAF5182394.1"/>
    </source>
</evidence>
<evidence type="ECO:0000313" key="2">
    <source>
        <dbReference type="Proteomes" id="UP000554482"/>
    </source>
</evidence>
<organism evidence="1 2">
    <name type="scientific">Thalictrum thalictroides</name>
    <name type="common">Rue-anemone</name>
    <name type="synonym">Anemone thalictroides</name>
    <dbReference type="NCBI Taxonomy" id="46969"/>
    <lineage>
        <taxon>Eukaryota</taxon>
        <taxon>Viridiplantae</taxon>
        <taxon>Streptophyta</taxon>
        <taxon>Embryophyta</taxon>
        <taxon>Tracheophyta</taxon>
        <taxon>Spermatophyta</taxon>
        <taxon>Magnoliopsida</taxon>
        <taxon>Ranunculales</taxon>
        <taxon>Ranunculaceae</taxon>
        <taxon>Thalictroideae</taxon>
        <taxon>Thalictrum</taxon>
    </lineage>
</organism>
<accession>A0A7J6VBC4</accession>
<proteinExistence type="predicted"/>
<dbReference type="Proteomes" id="UP000554482">
    <property type="component" value="Unassembled WGS sequence"/>
</dbReference>
<name>A0A7J6VBC4_THATH</name>
<reference evidence="1 2" key="1">
    <citation type="submission" date="2020-06" db="EMBL/GenBank/DDBJ databases">
        <title>Transcriptomic and genomic resources for Thalictrum thalictroides and T. hernandezii: Facilitating candidate gene discovery in an emerging model plant lineage.</title>
        <authorList>
            <person name="Arias T."/>
            <person name="Riano-Pachon D.M."/>
            <person name="Di Stilio V.S."/>
        </authorList>
    </citation>
    <scope>NUCLEOTIDE SEQUENCE [LARGE SCALE GENOMIC DNA]</scope>
    <source>
        <strain evidence="2">cv. WT478/WT964</strain>
        <tissue evidence="1">Leaves</tissue>
    </source>
</reference>
<keyword evidence="2" id="KW-1185">Reference proteome</keyword>
<protein>
    <submittedName>
        <fullName evidence="1">Uncharacterized protein</fullName>
    </submittedName>
</protein>
<gene>
    <name evidence="1" type="ORF">FRX31_028019</name>
</gene>
<comment type="caution">
    <text evidence="1">The sequence shown here is derived from an EMBL/GenBank/DDBJ whole genome shotgun (WGS) entry which is preliminary data.</text>
</comment>
<dbReference type="EMBL" id="JABWDY010034795">
    <property type="protein sequence ID" value="KAF5182394.1"/>
    <property type="molecule type" value="Genomic_DNA"/>
</dbReference>
<sequence length="76" mass="9185">MWKAPSIIQQDIEELVLRECICKQIISYLKLPLDMHWRYLKFLHRQMTLQLFRLIQHCPMSGKMNILSFISKLVQP</sequence>
<dbReference type="AlphaFoldDB" id="A0A7J6VBC4"/>